<accession>N1TZU7</accession>
<keyword evidence="1" id="KW-0472">Membrane</keyword>
<dbReference type="Proteomes" id="UP000012249">
    <property type="component" value="Unassembled WGS sequence"/>
</dbReference>
<keyword evidence="1" id="KW-1133">Transmembrane helix</keyword>
<sequence>MIKRRNIRPHIRKKGEKPLIGKYKGKPRRWVVERTNSWHNRFRAILIRWERKAENYLASLYLASSSLFLTFLIGSFETGSKFHGDLSEFRRIYLRIQVLVGKVMDRTKSLMDFPFGAPILVFARL</sequence>
<evidence type="ECO:0000313" key="2">
    <source>
        <dbReference type="EMBL" id="EMY13803.1"/>
    </source>
</evidence>
<organism evidence="2 3">
    <name type="scientific">Leptospira weilii str. Ecochallenge</name>
    <dbReference type="NCBI Taxonomy" id="1049986"/>
    <lineage>
        <taxon>Bacteria</taxon>
        <taxon>Pseudomonadati</taxon>
        <taxon>Spirochaetota</taxon>
        <taxon>Spirochaetia</taxon>
        <taxon>Leptospirales</taxon>
        <taxon>Leptospiraceae</taxon>
        <taxon>Leptospira</taxon>
    </lineage>
</organism>
<evidence type="ECO:0000313" key="3">
    <source>
        <dbReference type="Proteomes" id="UP000012249"/>
    </source>
</evidence>
<dbReference type="AlphaFoldDB" id="N1TZU7"/>
<dbReference type="PANTHER" id="PTHR30007">
    <property type="entry name" value="PHP DOMAIN PROTEIN"/>
    <property type="match status" value="1"/>
</dbReference>
<gene>
    <name evidence="2" type="ORF">LEP1GSC043_2260</name>
</gene>
<name>N1TZU7_9LEPT</name>
<evidence type="ECO:0000256" key="1">
    <source>
        <dbReference type="SAM" id="Phobius"/>
    </source>
</evidence>
<feature type="transmembrane region" description="Helical" evidence="1">
    <location>
        <begin position="56"/>
        <end position="76"/>
    </location>
</feature>
<reference evidence="2 3" key="1">
    <citation type="submission" date="2013-02" db="EMBL/GenBank/DDBJ databases">
        <authorList>
            <person name="Harkins D.M."/>
            <person name="Durkin A.S."/>
            <person name="Brinkac L.M."/>
            <person name="Haft D.H."/>
            <person name="Selengut J.D."/>
            <person name="Sanka R."/>
            <person name="DePew J."/>
            <person name="Purushe J."/>
            <person name="Haake D.A."/>
            <person name="Matsunaga J."/>
            <person name="Vinetz J.M."/>
            <person name="Sutton G.G."/>
            <person name="Nierman W.C."/>
            <person name="Fouts D.E."/>
        </authorList>
    </citation>
    <scope>NUCLEOTIDE SEQUENCE [LARGE SCALE GENOMIC DNA]</scope>
    <source>
        <strain evidence="2 3">Ecochallenge</strain>
    </source>
</reference>
<protein>
    <submittedName>
        <fullName evidence="2">Transposase for insertion sequence element IS402 family protein</fullName>
    </submittedName>
</protein>
<proteinExistence type="predicted"/>
<dbReference type="PANTHER" id="PTHR30007:SF0">
    <property type="entry name" value="TRANSPOSASE"/>
    <property type="match status" value="1"/>
</dbReference>
<comment type="caution">
    <text evidence="2">The sequence shown here is derived from an EMBL/GenBank/DDBJ whole genome shotgun (WGS) entry which is preliminary data.</text>
</comment>
<keyword evidence="1" id="KW-0812">Transmembrane</keyword>
<dbReference type="EMBL" id="AHMI02000217">
    <property type="protein sequence ID" value="EMY13803.1"/>
    <property type="molecule type" value="Genomic_DNA"/>
</dbReference>